<dbReference type="EMBL" id="FMYG01000001">
    <property type="protein sequence ID" value="SDB87900.1"/>
    <property type="molecule type" value="Genomic_DNA"/>
</dbReference>
<evidence type="ECO:0000256" key="2">
    <source>
        <dbReference type="SAM" id="Phobius"/>
    </source>
</evidence>
<dbReference type="RefSeq" id="WP_058231127.1">
    <property type="nucleotide sequence ID" value="NZ_FMYG01000001.1"/>
</dbReference>
<reference evidence="6 7" key="1">
    <citation type="submission" date="2016-09" db="EMBL/GenBank/DDBJ databases">
        <authorList>
            <person name="Capua I."/>
            <person name="De Benedictis P."/>
            <person name="Joannis T."/>
            <person name="Lombin L.H."/>
            <person name="Cattoli G."/>
        </authorList>
    </citation>
    <scope>NUCLEOTIDE SEQUENCE [LARGE SCALE GENOMIC DNA]</scope>
    <source>
        <strain evidence="6 7">NIO-1002</strain>
    </source>
</reference>
<evidence type="ECO:0000256" key="1">
    <source>
        <dbReference type="SAM" id="MobiDB-lite"/>
    </source>
</evidence>
<keyword evidence="2" id="KW-1133">Transmembrane helix</keyword>
<evidence type="ECO:0000259" key="4">
    <source>
        <dbReference type="Pfam" id="PF16555"/>
    </source>
</evidence>
<keyword evidence="3" id="KW-0732">Signal</keyword>
<dbReference type="Pfam" id="PF16555">
    <property type="entry name" value="GramPos_pilinD1"/>
    <property type="match status" value="1"/>
</dbReference>
<dbReference type="InterPro" id="IPR032364">
    <property type="entry name" value="GramPos_pilinD1_N"/>
</dbReference>
<organism evidence="6 7">
    <name type="scientific">Microbacterium enclense</name>
    <dbReference type="NCBI Taxonomy" id="993073"/>
    <lineage>
        <taxon>Bacteria</taxon>
        <taxon>Bacillati</taxon>
        <taxon>Actinomycetota</taxon>
        <taxon>Actinomycetes</taxon>
        <taxon>Micrococcales</taxon>
        <taxon>Microbacteriaceae</taxon>
        <taxon>Microbacterium</taxon>
    </lineage>
</organism>
<feature type="transmembrane region" description="Helical" evidence="2">
    <location>
        <begin position="472"/>
        <end position="492"/>
    </location>
</feature>
<feature type="chain" id="PRO_5038381549" evidence="3">
    <location>
        <begin position="21"/>
        <end position="504"/>
    </location>
</feature>
<gene>
    <name evidence="6" type="ORF">SAMN05216418_0901</name>
</gene>
<keyword evidence="2" id="KW-0472">Membrane</keyword>
<evidence type="ECO:0000313" key="7">
    <source>
        <dbReference type="Proteomes" id="UP000183203"/>
    </source>
</evidence>
<feature type="domain" description="SpaA-like prealbumin fold" evidence="5">
    <location>
        <begin position="362"/>
        <end position="431"/>
    </location>
</feature>
<feature type="signal peptide" evidence="3">
    <location>
        <begin position="1"/>
        <end position="20"/>
    </location>
</feature>
<dbReference type="AlphaFoldDB" id="A0A1G6H0R7"/>
<feature type="domain" description="Gram-positive pilin subunit D1 N-terminal" evidence="4">
    <location>
        <begin position="43"/>
        <end position="191"/>
    </location>
</feature>
<dbReference type="NCBIfam" id="TIGR01167">
    <property type="entry name" value="LPXTG_anchor"/>
    <property type="match status" value="1"/>
</dbReference>
<name>A0A1G6H0R7_9MICO</name>
<dbReference type="GO" id="GO:0005975">
    <property type="term" value="P:carbohydrate metabolic process"/>
    <property type="evidence" value="ECO:0007669"/>
    <property type="project" value="UniProtKB-ARBA"/>
</dbReference>
<dbReference type="NCBIfam" id="NF033902">
    <property type="entry name" value="iso_D2_wall_anc"/>
    <property type="match status" value="1"/>
</dbReference>
<dbReference type="NCBIfam" id="TIGR04226">
    <property type="entry name" value="RrgB_K2N_iso_D2"/>
    <property type="match status" value="1"/>
</dbReference>
<evidence type="ECO:0000313" key="6">
    <source>
        <dbReference type="EMBL" id="SDB87900.1"/>
    </source>
</evidence>
<feature type="compositionally biased region" description="Polar residues" evidence="1">
    <location>
        <begin position="56"/>
        <end position="68"/>
    </location>
</feature>
<dbReference type="InterPro" id="IPR026466">
    <property type="entry name" value="Fim_isopep_form_D2_dom"/>
</dbReference>
<dbReference type="Gene3D" id="2.60.40.10">
    <property type="entry name" value="Immunoglobulins"/>
    <property type="match status" value="2"/>
</dbReference>
<accession>A0A1G6H0R7</accession>
<dbReference type="InterPro" id="IPR041033">
    <property type="entry name" value="SpaA_PFL_dom_1"/>
</dbReference>
<sequence>MSIRKKAGAVLSVLAIGALAAVGAVSPASAVTLPGNIDPTINRTLTLHKHALGPSTPLNPTSTGQQLATPPADPLAGAQFTATLVSGIDLTTAAGWTQAASLTPAQAAQRPNTVSFVSSESNAAGIATFSPDPVQYPTGLPIGVYLVTETQLPDTATNPAAPFLVTLPTPTGAAGSPANQWIYDVHVYPKNAVTQLTKTRVPAPDGSVEQRNPDLIRWAIASSIPTLAAGDAIDVFTLTDVLPAELTYLTAATVPPGVTPSNVVVTNAAGTAQTFTVGTDYTITNTGGNLVLDFTAAGRTRLAGLQGGTVTFNVLTRATAIPASGVIVNTATANVNGATESVTGSTPIGQLTVSAYTTSNGARVPLAGAVYQVFLTEQDAINGANPIVINGSSTWTTGADGNVIIPIITPGNYWVRETVPPTGYQLPSPDRVVTAVVPGPTSTTGNIRNYVEFAHNQVPAFALPITGGDGGLWFGVGGAALLTAMVGAAFVVSRRRTRAVQAAA</sequence>
<dbReference type="InterPro" id="IPR013783">
    <property type="entry name" value="Ig-like_fold"/>
</dbReference>
<keyword evidence="2" id="KW-0812">Transmembrane</keyword>
<protein>
    <submittedName>
        <fullName evidence="6">LPXTG-motif cell wall anchor domain-containing protein/fimbrial isopeptide formation D2 domain-containing protein</fullName>
    </submittedName>
</protein>
<evidence type="ECO:0000259" key="5">
    <source>
        <dbReference type="Pfam" id="PF17802"/>
    </source>
</evidence>
<dbReference type="OrthoDB" id="3199332at2"/>
<dbReference type="Proteomes" id="UP000183203">
    <property type="component" value="Unassembled WGS sequence"/>
</dbReference>
<feature type="region of interest" description="Disordered" evidence="1">
    <location>
        <begin position="51"/>
        <end position="70"/>
    </location>
</feature>
<proteinExistence type="predicted"/>
<dbReference type="STRING" id="993073.AS029_03295"/>
<dbReference type="Pfam" id="PF17802">
    <property type="entry name" value="SpaA"/>
    <property type="match status" value="1"/>
</dbReference>
<evidence type="ECO:0000256" key="3">
    <source>
        <dbReference type="SAM" id="SignalP"/>
    </source>
</evidence>
<dbReference type="InterPro" id="IPR048052">
    <property type="entry name" value="FM1-like"/>
</dbReference>
<dbReference type="Gene3D" id="2.60.40.740">
    <property type="match status" value="1"/>
</dbReference>